<dbReference type="Pfam" id="PF13602">
    <property type="entry name" value="ADH_zinc_N_2"/>
    <property type="match status" value="1"/>
</dbReference>
<sequence length="330" mass="33990">MRAQTLTAFGGTDVFKLAEVADPPRPGPGAVLIKLAAASVNPVDTKLRAGGRDIAPASPTVLGCDGAGTVAAVGDGVGRFKEGDAVFGCMGGVKGHGGTYAEYILADQRLIAPKPGNLDMREAAALPLVTITAAEALQRSQVAGDSTLLIRGGTGGVGHIGVQLAKARGAHVVATVSSAEKAELAQRLGADAAPNYHELSTEQIVDRHTGGAGFDAVFDATGRDDLPGAFAFARVNGQIAAIVTAFTSDLSQMHGKGLSLHAVFMLLPMLTGQGKEAHTEILENARDLAESGRLRPHLDAERFTLDTLPQAHDRLESGQAIGKVVIDIDV</sequence>
<evidence type="ECO:0000313" key="4">
    <source>
        <dbReference type="Proteomes" id="UP001296873"/>
    </source>
</evidence>
<evidence type="ECO:0000259" key="2">
    <source>
        <dbReference type="SMART" id="SM00829"/>
    </source>
</evidence>
<comment type="caution">
    <text evidence="3">The sequence shown here is derived from an EMBL/GenBank/DDBJ whole genome shotgun (WGS) entry which is preliminary data.</text>
</comment>
<organism evidence="3 4">
    <name type="scientific">Rhodovibrio sodomensis</name>
    <dbReference type="NCBI Taxonomy" id="1088"/>
    <lineage>
        <taxon>Bacteria</taxon>
        <taxon>Pseudomonadati</taxon>
        <taxon>Pseudomonadota</taxon>
        <taxon>Alphaproteobacteria</taxon>
        <taxon>Rhodospirillales</taxon>
        <taxon>Rhodovibrionaceae</taxon>
        <taxon>Rhodovibrio</taxon>
    </lineage>
</organism>
<dbReference type="InterPro" id="IPR036291">
    <property type="entry name" value="NAD(P)-bd_dom_sf"/>
</dbReference>
<evidence type="ECO:0000313" key="3">
    <source>
        <dbReference type="EMBL" id="MBK1670788.1"/>
    </source>
</evidence>
<dbReference type="PANTHER" id="PTHR44154">
    <property type="entry name" value="QUINONE OXIDOREDUCTASE"/>
    <property type="match status" value="1"/>
</dbReference>
<keyword evidence="1" id="KW-0521">NADP</keyword>
<dbReference type="InterPro" id="IPR013154">
    <property type="entry name" value="ADH-like_N"/>
</dbReference>
<name>A0ABS1DMS3_9PROT</name>
<dbReference type="InterPro" id="IPR011032">
    <property type="entry name" value="GroES-like_sf"/>
</dbReference>
<dbReference type="SUPFAM" id="SSF50129">
    <property type="entry name" value="GroES-like"/>
    <property type="match status" value="1"/>
</dbReference>
<accession>A0ABS1DMS3</accession>
<reference evidence="3 4" key="1">
    <citation type="journal article" date="2020" name="Microorganisms">
        <title>Osmotic Adaptation and Compatible Solute Biosynthesis of Phototrophic Bacteria as Revealed from Genome Analyses.</title>
        <authorList>
            <person name="Imhoff J.F."/>
            <person name="Rahn T."/>
            <person name="Kunzel S."/>
            <person name="Keller A."/>
            <person name="Neulinger S.C."/>
        </authorList>
    </citation>
    <scope>NUCLEOTIDE SEQUENCE [LARGE SCALE GENOMIC DNA]</scope>
    <source>
        <strain evidence="3 4">DSM 9895</strain>
    </source>
</reference>
<dbReference type="SUPFAM" id="SSF51735">
    <property type="entry name" value="NAD(P)-binding Rossmann-fold domains"/>
    <property type="match status" value="1"/>
</dbReference>
<proteinExistence type="predicted"/>
<dbReference type="PANTHER" id="PTHR44154:SF1">
    <property type="entry name" value="QUINONE OXIDOREDUCTASE"/>
    <property type="match status" value="1"/>
</dbReference>
<dbReference type="SMART" id="SM00829">
    <property type="entry name" value="PKS_ER"/>
    <property type="match status" value="1"/>
</dbReference>
<dbReference type="Gene3D" id="3.40.50.720">
    <property type="entry name" value="NAD(P)-binding Rossmann-like Domain"/>
    <property type="match status" value="1"/>
</dbReference>
<dbReference type="InterPro" id="IPR051603">
    <property type="entry name" value="Zinc-ADH_QOR/CCCR"/>
</dbReference>
<dbReference type="EMBL" id="NRRL01000117">
    <property type="protein sequence ID" value="MBK1670788.1"/>
    <property type="molecule type" value="Genomic_DNA"/>
</dbReference>
<feature type="domain" description="Enoyl reductase (ER)" evidence="2">
    <location>
        <begin position="10"/>
        <end position="326"/>
    </location>
</feature>
<keyword evidence="4" id="KW-1185">Reference proteome</keyword>
<gene>
    <name evidence="3" type="ORF">CKO28_22485</name>
</gene>
<dbReference type="Pfam" id="PF08240">
    <property type="entry name" value="ADH_N"/>
    <property type="match status" value="1"/>
</dbReference>
<protein>
    <submittedName>
        <fullName evidence="3">Quinone oxidoreductase</fullName>
    </submittedName>
</protein>
<evidence type="ECO:0000256" key="1">
    <source>
        <dbReference type="ARBA" id="ARBA00022857"/>
    </source>
</evidence>
<dbReference type="RefSeq" id="WP_200343237.1">
    <property type="nucleotide sequence ID" value="NZ_NRRL01000117.1"/>
</dbReference>
<dbReference type="InterPro" id="IPR020843">
    <property type="entry name" value="ER"/>
</dbReference>
<dbReference type="Gene3D" id="3.90.180.10">
    <property type="entry name" value="Medium-chain alcohol dehydrogenases, catalytic domain"/>
    <property type="match status" value="1"/>
</dbReference>
<dbReference type="Proteomes" id="UP001296873">
    <property type="component" value="Unassembled WGS sequence"/>
</dbReference>